<evidence type="ECO:0000256" key="5">
    <source>
        <dbReference type="SAM" id="Phobius"/>
    </source>
</evidence>
<dbReference type="PANTHER" id="PTHR24960:SF79">
    <property type="entry name" value="PHOTOSYSTEM I IRON-SULFUR CENTER"/>
    <property type="match status" value="1"/>
</dbReference>
<dbReference type="SUPFAM" id="SSF52218">
    <property type="entry name" value="Flavoproteins"/>
    <property type="match status" value="1"/>
</dbReference>
<dbReference type="PROSITE" id="PS51379">
    <property type="entry name" value="4FE4S_FER_2"/>
    <property type="match status" value="2"/>
</dbReference>
<dbReference type="InterPro" id="IPR050157">
    <property type="entry name" value="PSI_iron-sulfur_center"/>
</dbReference>
<protein>
    <submittedName>
        <fullName evidence="7">[FeFe]-hydrogenase</fullName>
    </submittedName>
</protein>
<dbReference type="InterPro" id="IPR017900">
    <property type="entry name" value="4Fe4S_Fe_S_CS"/>
</dbReference>
<evidence type="ECO:0000313" key="8">
    <source>
        <dbReference type="Proteomes" id="UP000324800"/>
    </source>
</evidence>
<proteinExistence type="predicted"/>
<dbReference type="InterPro" id="IPR017896">
    <property type="entry name" value="4Fe4S_Fe-S-bd"/>
</dbReference>
<evidence type="ECO:0000256" key="1">
    <source>
        <dbReference type="ARBA" id="ARBA00022485"/>
    </source>
</evidence>
<evidence type="ECO:0000313" key="7">
    <source>
        <dbReference type="EMBL" id="KAA6398178.1"/>
    </source>
</evidence>
<organism evidence="7 8">
    <name type="scientific">Streblomastix strix</name>
    <dbReference type="NCBI Taxonomy" id="222440"/>
    <lineage>
        <taxon>Eukaryota</taxon>
        <taxon>Metamonada</taxon>
        <taxon>Preaxostyla</taxon>
        <taxon>Oxymonadida</taxon>
        <taxon>Streblomastigidae</taxon>
        <taxon>Streblomastix</taxon>
    </lineage>
</organism>
<dbReference type="Gene3D" id="3.30.70.20">
    <property type="match status" value="1"/>
</dbReference>
<dbReference type="Gene3D" id="3.40.50.360">
    <property type="match status" value="1"/>
</dbReference>
<dbReference type="InterPro" id="IPR029039">
    <property type="entry name" value="Flavoprotein-like_sf"/>
</dbReference>
<dbReference type="Proteomes" id="UP000324800">
    <property type="component" value="Unassembled WGS sequence"/>
</dbReference>
<keyword evidence="3" id="KW-0408">Iron</keyword>
<keyword evidence="5" id="KW-0812">Transmembrane</keyword>
<keyword evidence="5" id="KW-1133">Transmembrane helix</keyword>
<feature type="domain" description="4Fe-4S ferredoxin-type" evidence="6">
    <location>
        <begin position="235"/>
        <end position="264"/>
    </location>
</feature>
<gene>
    <name evidence="7" type="ORF">EZS28_006301</name>
</gene>
<dbReference type="PANTHER" id="PTHR24960">
    <property type="entry name" value="PHOTOSYSTEM I IRON-SULFUR CENTER-RELATED"/>
    <property type="match status" value="1"/>
</dbReference>
<evidence type="ECO:0000256" key="3">
    <source>
        <dbReference type="ARBA" id="ARBA00023004"/>
    </source>
</evidence>
<sequence length="391" mass="44262">MTDSLISASQEPQNSFKAVIVYFSSTTNTRYIAEHIANVLSQQKLKKGESIEVQTFDGLELFQAADLGAPGIIPKVDVSKIEKFGNFLNFLKTAKLFGIGCYTYALQPPPLILRFLHDSIIGDQYFQSVKHFFTFSTHGSLSSLACSILAQHLSRRLHEAIYLGKIDIHTPENYPPLIPIRSQKDLWEKSEIVKLSAFEGKLISNIQDPTYKGEKFMKVSFDLSKMQKSVHNSLGQLTVDPDKCIGCGTCYRKCPYNAIHFQKVNGIVHIDDKEQDSDLGSKQKESTTKIPVFDSIRCQHCCRCYNNCPVHAIEFLKCNTPLRGQYKGPQYKPKTDNDDEASETKDQEKEMLFGKLPFLPVLFWRNTIGQNLLIYYIIAVVVLALIVFLLI</sequence>
<keyword evidence="1" id="KW-0004">4Fe-4S</keyword>
<comment type="caution">
    <text evidence="7">The sequence shown here is derived from an EMBL/GenBank/DDBJ whole genome shotgun (WGS) entry which is preliminary data.</text>
</comment>
<keyword evidence="2" id="KW-0479">Metal-binding</keyword>
<dbReference type="Pfam" id="PF00037">
    <property type="entry name" value="Fer4"/>
    <property type="match status" value="1"/>
</dbReference>
<reference evidence="7 8" key="1">
    <citation type="submission" date="2019-03" db="EMBL/GenBank/DDBJ databases">
        <title>Single cell metagenomics reveals metabolic interactions within the superorganism composed of flagellate Streblomastix strix and complex community of Bacteroidetes bacteria on its surface.</title>
        <authorList>
            <person name="Treitli S.C."/>
            <person name="Kolisko M."/>
            <person name="Husnik F."/>
            <person name="Keeling P."/>
            <person name="Hampl V."/>
        </authorList>
    </citation>
    <scope>NUCLEOTIDE SEQUENCE [LARGE SCALE GENOMIC DNA]</scope>
    <source>
        <strain evidence="7">ST1C</strain>
    </source>
</reference>
<dbReference type="AlphaFoldDB" id="A0A5J4WT91"/>
<dbReference type="PROSITE" id="PS00198">
    <property type="entry name" value="4FE4S_FER_1"/>
    <property type="match status" value="1"/>
</dbReference>
<evidence type="ECO:0000259" key="6">
    <source>
        <dbReference type="PROSITE" id="PS51379"/>
    </source>
</evidence>
<keyword evidence="5" id="KW-0472">Membrane</keyword>
<keyword evidence="4" id="KW-0411">Iron-sulfur</keyword>
<evidence type="ECO:0000256" key="2">
    <source>
        <dbReference type="ARBA" id="ARBA00022723"/>
    </source>
</evidence>
<feature type="domain" description="4Fe-4S ferredoxin-type" evidence="6">
    <location>
        <begin position="289"/>
        <end position="318"/>
    </location>
</feature>
<dbReference type="EMBL" id="SNRW01001014">
    <property type="protein sequence ID" value="KAA6398178.1"/>
    <property type="molecule type" value="Genomic_DNA"/>
</dbReference>
<evidence type="ECO:0000256" key="4">
    <source>
        <dbReference type="ARBA" id="ARBA00023014"/>
    </source>
</evidence>
<name>A0A5J4WT91_9EUKA</name>
<accession>A0A5J4WT91</accession>
<dbReference type="GO" id="GO:0046872">
    <property type="term" value="F:metal ion binding"/>
    <property type="evidence" value="ECO:0007669"/>
    <property type="project" value="UniProtKB-KW"/>
</dbReference>
<dbReference type="SUPFAM" id="SSF54862">
    <property type="entry name" value="4Fe-4S ferredoxins"/>
    <property type="match status" value="1"/>
</dbReference>
<feature type="transmembrane region" description="Helical" evidence="5">
    <location>
        <begin position="372"/>
        <end position="390"/>
    </location>
</feature>
<dbReference type="GO" id="GO:0051539">
    <property type="term" value="F:4 iron, 4 sulfur cluster binding"/>
    <property type="evidence" value="ECO:0007669"/>
    <property type="project" value="UniProtKB-KW"/>
</dbReference>